<feature type="binding site" evidence="19">
    <location>
        <position position="156"/>
    </location>
    <ligand>
        <name>Mg(2+)</name>
        <dbReference type="ChEBI" id="CHEBI:18420"/>
    </ligand>
</feature>
<dbReference type="EC" id="2.2.1.1" evidence="7 15"/>
<dbReference type="SUPFAM" id="SSF52518">
    <property type="entry name" value="Thiamin diphosphate-binding fold (THDP-binding)"/>
    <property type="match status" value="2"/>
</dbReference>
<dbReference type="CDD" id="cd02012">
    <property type="entry name" value="TPP_TK"/>
    <property type="match status" value="1"/>
</dbReference>
<feature type="binding site" evidence="18">
    <location>
        <begin position="115"/>
        <end position="117"/>
    </location>
    <ligand>
        <name>thiamine diphosphate</name>
        <dbReference type="ChEBI" id="CHEBI:58937"/>
    </ligand>
</feature>
<dbReference type="InterPro" id="IPR029061">
    <property type="entry name" value="THDP-binding"/>
</dbReference>
<dbReference type="FunFam" id="3.40.50.970:FF:000045">
    <property type="entry name" value="Transketolase"/>
    <property type="match status" value="1"/>
</dbReference>
<evidence type="ECO:0000256" key="16">
    <source>
        <dbReference type="PIRSR" id="PIRSR605478-1"/>
    </source>
</evidence>
<comment type="caution">
    <text evidence="23">The sequence shown here is derived from an EMBL/GenBank/DDBJ whole genome shotgun (WGS) entry which is preliminary data.</text>
</comment>
<evidence type="ECO:0000256" key="15">
    <source>
        <dbReference type="NCBIfam" id="TIGR00232"/>
    </source>
</evidence>
<dbReference type="AlphaFoldDB" id="A0A366SFE5"/>
<evidence type="ECO:0000256" key="11">
    <source>
        <dbReference type="ARBA" id="ARBA00022837"/>
    </source>
</evidence>
<dbReference type="RefSeq" id="WP_113784984.1">
    <property type="nucleotide sequence ID" value="NZ_JAKYKJ010000066.1"/>
</dbReference>
<dbReference type="InterPro" id="IPR033247">
    <property type="entry name" value="Transketolase_fam"/>
</dbReference>
<evidence type="ECO:0000256" key="12">
    <source>
        <dbReference type="ARBA" id="ARBA00022842"/>
    </source>
</evidence>
<evidence type="ECO:0000313" key="24">
    <source>
        <dbReference type="Proteomes" id="UP000252800"/>
    </source>
</evidence>
<evidence type="ECO:0000256" key="5">
    <source>
        <dbReference type="ARBA" id="ARBA00007131"/>
    </source>
</evidence>
<feature type="binding site" evidence="17">
    <location>
        <position position="352"/>
    </location>
    <ligand>
        <name>substrate</name>
    </ligand>
</feature>
<proteinExistence type="inferred from homology"/>
<feature type="binding site" evidence="17">
    <location>
        <position position="515"/>
    </location>
    <ligand>
        <name>substrate</name>
    </ligand>
</feature>
<organism evidence="23 24">
    <name type="scientific">Enterococcus cecorum</name>
    <dbReference type="NCBI Taxonomy" id="44008"/>
    <lineage>
        <taxon>Bacteria</taxon>
        <taxon>Bacillati</taxon>
        <taxon>Bacillota</taxon>
        <taxon>Bacilli</taxon>
        <taxon>Lactobacillales</taxon>
        <taxon>Enterococcaceae</taxon>
        <taxon>Enterococcus</taxon>
    </lineage>
</organism>
<comment type="cofactor">
    <cofactor evidence="19">
        <name>Mg(2+)</name>
        <dbReference type="ChEBI" id="CHEBI:18420"/>
    </cofactor>
    <text evidence="19">Binds 1 Mg(2+) ion per subunit. Can also utilize other divalent metal cations, such as Ca(2+), Mn(2+) and Co(2+).</text>
</comment>
<feature type="active site" description="Proton donor" evidence="16">
    <location>
        <position position="406"/>
    </location>
</feature>
<accession>A0A366SFE5</accession>
<dbReference type="NCBIfam" id="TIGR00232">
    <property type="entry name" value="tktlase_bact"/>
    <property type="match status" value="1"/>
</dbReference>
<evidence type="ECO:0000256" key="18">
    <source>
        <dbReference type="PIRSR" id="PIRSR605478-3"/>
    </source>
</evidence>
<keyword evidence="13 18" id="KW-0786">Thiamine pyrophosphate</keyword>
<dbReference type="Gene3D" id="3.40.50.970">
    <property type="match status" value="2"/>
</dbReference>
<evidence type="ECO:0000256" key="13">
    <source>
        <dbReference type="ARBA" id="ARBA00023052"/>
    </source>
</evidence>
<dbReference type="Proteomes" id="UP000252800">
    <property type="component" value="Unassembled WGS sequence"/>
</dbReference>
<feature type="binding site" evidence="17">
    <location>
        <position position="456"/>
    </location>
    <ligand>
        <name>substrate</name>
    </ligand>
</feature>
<feature type="binding site" evidence="18">
    <location>
        <position position="261"/>
    </location>
    <ligand>
        <name>thiamine diphosphate</name>
        <dbReference type="ChEBI" id="CHEBI:58937"/>
    </ligand>
</feature>
<feature type="site" description="Important for catalytic activity" evidence="20">
    <location>
        <position position="27"/>
    </location>
</feature>
<dbReference type="FunFam" id="3.40.50.920:FF:000003">
    <property type="entry name" value="Transketolase"/>
    <property type="match status" value="1"/>
</dbReference>
<evidence type="ECO:0000256" key="9">
    <source>
        <dbReference type="ARBA" id="ARBA00022679"/>
    </source>
</evidence>
<evidence type="ECO:0000256" key="10">
    <source>
        <dbReference type="ARBA" id="ARBA00022723"/>
    </source>
</evidence>
<dbReference type="Pfam" id="PF00456">
    <property type="entry name" value="Transketolase_N"/>
    <property type="match status" value="1"/>
</dbReference>
<dbReference type="InterPro" id="IPR005474">
    <property type="entry name" value="Transketolase_N"/>
</dbReference>
<evidence type="ECO:0000256" key="2">
    <source>
        <dbReference type="ARBA" id="ARBA00001936"/>
    </source>
</evidence>
<name>A0A366SFE5_9ENTE</name>
<dbReference type="Pfam" id="PF22613">
    <property type="entry name" value="Transketolase_C_1"/>
    <property type="match status" value="1"/>
</dbReference>
<keyword evidence="11" id="KW-0106">Calcium</keyword>
<dbReference type="InterPro" id="IPR055152">
    <property type="entry name" value="Transketolase-like_C_2"/>
</dbReference>
<comment type="catalytic activity">
    <reaction evidence="14">
        <text>D-sedoheptulose 7-phosphate + D-glyceraldehyde 3-phosphate = aldehydo-D-ribose 5-phosphate + D-xylulose 5-phosphate</text>
        <dbReference type="Rhea" id="RHEA:10508"/>
        <dbReference type="ChEBI" id="CHEBI:57483"/>
        <dbReference type="ChEBI" id="CHEBI:57737"/>
        <dbReference type="ChEBI" id="CHEBI:58273"/>
        <dbReference type="ChEBI" id="CHEBI:59776"/>
        <dbReference type="EC" id="2.2.1.1"/>
    </reaction>
</comment>
<reference evidence="23 24" key="1">
    <citation type="submission" date="2015-06" db="EMBL/GenBank/DDBJ databases">
        <title>The Genome Sequence of Enterococcus cecorum 170AEA1.</title>
        <authorList>
            <consortium name="The Broad Institute Genomics Platform"/>
            <consortium name="The Broad Institute Genome Sequencing Center for Infectious Disease"/>
            <person name="Earl A.M."/>
            <person name="Van Tyne D."/>
            <person name="Lebreton F."/>
            <person name="Saavedra J.T."/>
            <person name="Gilmore M.S."/>
            <person name="Manson McGuire A."/>
            <person name="Clock S."/>
            <person name="Crupain M."/>
            <person name="Rangan U."/>
            <person name="Young S."/>
            <person name="Abouelleil A."/>
            <person name="Cao P."/>
            <person name="Chapman S.B."/>
            <person name="Griggs A."/>
            <person name="Priest M."/>
            <person name="Shea T."/>
            <person name="Wortman J."/>
            <person name="Nusbaum C."/>
            <person name="Birren B."/>
        </authorList>
    </citation>
    <scope>NUCLEOTIDE SEQUENCE [LARGE SCALE GENOMIC DNA]</scope>
    <source>
        <strain evidence="23 24">170AEA1</strain>
    </source>
</reference>
<feature type="binding site" evidence="18">
    <location>
        <position position="186"/>
    </location>
    <ligand>
        <name>thiamine diphosphate</name>
        <dbReference type="ChEBI" id="CHEBI:58937"/>
    </ligand>
</feature>
<feature type="binding site" evidence="17">
    <location>
        <position position="379"/>
    </location>
    <ligand>
        <name>substrate</name>
    </ligand>
</feature>
<comment type="similarity">
    <text evidence="5">Belongs to the transketolase family.</text>
</comment>
<dbReference type="Gene3D" id="3.40.50.920">
    <property type="match status" value="1"/>
</dbReference>
<feature type="binding site" evidence="19">
    <location>
        <position position="186"/>
    </location>
    <ligand>
        <name>Mg(2+)</name>
        <dbReference type="ChEBI" id="CHEBI:18420"/>
    </ligand>
</feature>
<comment type="cofactor">
    <cofactor evidence="18">
        <name>thiamine diphosphate</name>
        <dbReference type="ChEBI" id="CHEBI:58937"/>
    </cofactor>
    <text evidence="18">Binds 1 thiamine pyrophosphate per subunit. During the reaction, the substrate forms a covalent intermediate with the cofactor.</text>
</comment>
<feature type="domain" description="Transketolase-like pyrimidine-binding" evidence="22">
    <location>
        <begin position="349"/>
        <end position="520"/>
    </location>
</feature>
<evidence type="ECO:0000256" key="14">
    <source>
        <dbReference type="ARBA" id="ARBA00049473"/>
    </source>
</evidence>
<feature type="binding site" evidence="18">
    <location>
        <position position="67"/>
    </location>
    <ligand>
        <name>thiamine diphosphate</name>
        <dbReference type="ChEBI" id="CHEBI:58937"/>
    </ligand>
</feature>
<feature type="binding site" evidence="17">
    <location>
        <position position="27"/>
    </location>
    <ligand>
        <name>substrate</name>
    </ligand>
</feature>
<evidence type="ECO:0000313" key="23">
    <source>
        <dbReference type="EMBL" id="RBR28100.1"/>
    </source>
</evidence>
<keyword evidence="9" id="KW-0808">Transferase</keyword>
<feature type="site" description="Important for catalytic activity" evidence="20">
    <location>
        <position position="261"/>
    </location>
</feature>
<evidence type="ECO:0000256" key="8">
    <source>
        <dbReference type="ARBA" id="ARBA00016662"/>
    </source>
</evidence>
<evidence type="ECO:0000256" key="19">
    <source>
        <dbReference type="PIRSR" id="PIRSR605478-4"/>
    </source>
</evidence>
<dbReference type="GO" id="GO:0046872">
    <property type="term" value="F:metal ion binding"/>
    <property type="evidence" value="ECO:0007669"/>
    <property type="project" value="UniProtKB-KW"/>
</dbReference>
<comment type="function">
    <text evidence="4">Catalyzes the transfer of a two-carbon ketol group from a ketose donor to an aldose acceptor, via a covalent intermediate with the cofactor thiamine pyrophosphate.</text>
</comment>
<protein>
    <recommendedName>
        <fullName evidence="8 15">Transketolase</fullName>
        <ecNumber evidence="7 15">2.2.1.1</ecNumber>
    </recommendedName>
</protein>
<comment type="cofactor">
    <cofactor evidence="2">
        <name>Mn(2+)</name>
        <dbReference type="ChEBI" id="CHEBI:29035"/>
    </cofactor>
</comment>
<dbReference type="GO" id="GO:0005829">
    <property type="term" value="C:cytosol"/>
    <property type="evidence" value="ECO:0007669"/>
    <property type="project" value="TreeGrafter"/>
</dbReference>
<dbReference type="Pfam" id="PF02779">
    <property type="entry name" value="Transket_pyr"/>
    <property type="match status" value="1"/>
</dbReference>
<dbReference type="SUPFAM" id="SSF52922">
    <property type="entry name" value="TK C-terminal domain-like"/>
    <property type="match status" value="1"/>
</dbReference>
<dbReference type="SMART" id="SM00861">
    <property type="entry name" value="Transket_pyr"/>
    <property type="match status" value="1"/>
</dbReference>
<sequence>MRDIDIQSVAAIRSLVVDSVENAKHGHMGAPLGTAPMGYELFKNHMHFNPKNPKWFNRDRFVLTSGHGSMLQYALLHLCGYDLSIDDLKHFRQLDSKTPGHPEVHHTPGVEATTGPLGQGFSMTVGLAIAQAHLAERFNKEDMEIISNNIYTICGDGDLEEGVAMEAAAIAGNLGLGKLIVLYDSNDVTSDGPIELSSREHIRKKFEAMNWQTLLVNDGNDIDEIGKAIEEAKKCEDKPTLIEVKTIIGFGSTLQGTEKIHSNPVGEVEAARIKKSIHWEYAPFEIPDSVRDNFAEVITRGEADEKSWNELLEQYKQAYPDEYTLLKRIISGEAPALNELLVPFSEEKMATRSASGKVLNKIYQLNPVLVGGSADLASSNKTTIEGKGFMNQNSHVSSNVHFGVREFAMASIINGITLYGGLRGYCGTFLVFSDYMRSAIRHAALMETPSIFVMTHDSLQVGQDGPTHQPVEHLLSLRAMPNLVLIRPAEANETIAAWKLAMESKNRPFVIALGRHDVQVNKDVSFDGVAKGAYVISKDTDEPELILIATGSEVEVALEAKKKLTGHKINVVSMPSWELFDEQDEAYKESVLPKSVSKRISVELGTTLGWQKYVGCQGKSIGIDKFGKSAPAKDLLNDYDFTVERIVKEVEEMLAK</sequence>
<dbReference type="FunFam" id="3.40.50.970:FF:000081">
    <property type="entry name" value="Transketolase"/>
    <property type="match status" value="1"/>
</dbReference>
<comment type="cofactor">
    <cofactor evidence="3">
        <name>Co(2+)</name>
        <dbReference type="ChEBI" id="CHEBI:48828"/>
    </cofactor>
</comment>
<feature type="binding site" evidence="18">
    <location>
        <position position="157"/>
    </location>
    <ligand>
        <name>thiamine diphosphate</name>
        <dbReference type="ChEBI" id="CHEBI:58937"/>
    </ligand>
</feature>
<feature type="binding site" evidence="18">
    <location>
        <position position="432"/>
    </location>
    <ligand>
        <name>thiamine diphosphate</name>
        <dbReference type="ChEBI" id="CHEBI:58937"/>
    </ligand>
</feature>
<evidence type="ECO:0000256" key="17">
    <source>
        <dbReference type="PIRSR" id="PIRSR605478-2"/>
    </source>
</evidence>
<evidence type="ECO:0000256" key="1">
    <source>
        <dbReference type="ARBA" id="ARBA00001913"/>
    </source>
</evidence>
<dbReference type="CDD" id="cd07033">
    <property type="entry name" value="TPP_PYR_DXS_TK_like"/>
    <property type="match status" value="1"/>
</dbReference>
<feature type="binding site" evidence="17">
    <location>
        <position position="468"/>
    </location>
    <ligand>
        <name>substrate</name>
    </ligand>
</feature>
<evidence type="ECO:0000259" key="22">
    <source>
        <dbReference type="SMART" id="SM00861"/>
    </source>
</evidence>
<dbReference type="EMBL" id="LEOY01000017">
    <property type="protein sequence ID" value="RBR28100.1"/>
    <property type="molecule type" value="Genomic_DNA"/>
</dbReference>
<comment type="cofactor">
    <cofactor evidence="1">
        <name>Ca(2+)</name>
        <dbReference type="ChEBI" id="CHEBI:29108"/>
    </cofactor>
</comment>
<dbReference type="GO" id="GO:0004802">
    <property type="term" value="F:transketolase activity"/>
    <property type="evidence" value="ECO:0007669"/>
    <property type="project" value="UniProtKB-UniRule"/>
</dbReference>
<dbReference type="InterPro" id="IPR005478">
    <property type="entry name" value="Transketolase_bac-like"/>
</dbReference>
<dbReference type="PANTHER" id="PTHR43522:SF2">
    <property type="entry name" value="TRANSKETOLASE 1-RELATED"/>
    <property type="match status" value="1"/>
</dbReference>
<dbReference type="GO" id="GO:0006098">
    <property type="term" value="P:pentose-phosphate shunt"/>
    <property type="evidence" value="ECO:0007669"/>
    <property type="project" value="TreeGrafter"/>
</dbReference>
<feature type="binding site" evidence="17">
    <location>
        <position position="261"/>
    </location>
    <ligand>
        <name>substrate</name>
    </ligand>
</feature>
<evidence type="ECO:0000256" key="3">
    <source>
        <dbReference type="ARBA" id="ARBA00001941"/>
    </source>
</evidence>
<evidence type="ECO:0000256" key="4">
    <source>
        <dbReference type="ARBA" id="ARBA00002931"/>
    </source>
</evidence>
<feature type="region of interest" description="Disordered" evidence="21">
    <location>
        <begin position="96"/>
        <end position="115"/>
    </location>
</feature>
<feature type="binding site" evidence="17">
    <location>
        <position position="464"/>
    </location>
    <ligand>
        <name>substrate</name>
    </ligand>
</feature>
<evidence type="ECO:0000256" key="20">
    <source>
        <dbReference type="PIRSR" id="PIRSR605478-5"/>
    </source>
</evidence>
<evidence type="ECO:0000256" key="6">
    <source>
        <dbReference type="ARBA" id="ARBA00011738"/>
    </source>
</evidence>
<evidence type="ECO:0000256" key="7">
    <source>
        <dbReference type="ARBA" id="ARBA00013152"/>
    </source>
</evidence>
<dbReference type="PANTHER" id="PTHR43522">
    <property type="entry name" value="TRANSKETOLASE"/>
    <property type="match status" value="1"/>
</dbReference>
<comment type="subunit">
    <text evidence="6">Homodimer.</text>
</comment>
<evidence type="ECO:0000256" key="21">
    <source>
        <dbReference type="SAM" id="MobiDB-lite"/>
    </source>
</evidence>
<feature type="binding site" evidence="19">
    <location>
        <position position="188"/>
    </location>
    <ligand>
        <name>Mg(2+)</name>
        <dbReference type="ChEBI" id="CHEBI:18420"/>
    </ligand>
</feature>
<feature type="compositionally biased region" description="Basic and acidic residues" evidence="21">
    <location>
        <begin position="96"/>
        <end position="108"/>
    </location>
</feature>
<keyword evidence="10 19" id="KW-0479">Metal-binding</keyword>
<keyword evidence="12 19" id="KW-0460">Magnesium</keyword>
<gene>
    <name evidence="23" type="ORF">EB18_01894</name>
</gene>
<dbReference type="InterPro" id="IPR005475">
    <property type="entry name" value="Transketolase-like_Pyr-bd"/>
</dbReference>
<dbReference type="InterPro" id="IPR009014">
    <property type="entry name" value="Transketo_C/PFOR_II"/>
</dbReference>